<dbReference type="InterPro" id="IPR015867">
    <property type="entry name" value="N-reg_PII/ATP_PRibTrfase_C"/>
</dbReference>
<dbReference type="AlphaFoldDB" id="A0A951Q8Z5"/>
<evidence type="ECO:0000313" key="2">
    <source>
        <dbReference type="Proteomes" id="UP000757435"/>
    </source>
</evidence>
<dbReference type="SUPFAM" id="SSF54913">
    <property type="entry name" value="GlnB-like"/>
    <property type="match status" value="1"/>
</dbReference>
<dbReference type="Proteomes" id="UP000757435">
    <property type="component" value="Unassembled WGS sequence"/>
</dbReference>
<dbReference type="GO" id="GO:0006808">
    <property type="term" value="P:regulation of nitrogen utilization"/>
    <property type="evidence" value="ECO:0007669"/>
    <property type="project" value="InterPro"/>
</dbReference>
<accession>A0A951Q8Z5</accession>
<gene>
    <name evidence="1" type="ORF">KME15_05335</name>
</gene>
<sequence length="104" mass="11318">MTPVTRMEIIASSAELAKILASLDQVGVPSYTVVRNVVGKGQQGQVTDDLVMSMLDNVYVIAFFPPDLTQRVTEVVRPILNKFGGICYLSDATEIRSTLRVAST</sequence>
<dbReference type="Pfam" id="PF00543">
    <property type="entry name" value="P-II"/>
    <property type="match status" value="1"/>
</dbReference>
<reference evidence="1" key="1">
    <citation type="submission" date="2021-05" db="EMBL/GenBank/DDBJ databases">
        <authorList>
            <person name="Pietrasiak N."/>
            <person name="Ward R."/>
            <person name="Stajich J.E."/>
            <person name="Kurbessoian T."/>
        </authorList>
    </citation>
    <scope>NUCLEOTIDE SEQUENCE</scope>
    <source>
        <strain evidence="1">UHER 2000/2452</strain>
    </source>
</reference>
<organism evidence="1 2">
    <name type="scientific">Drouetiella hepatica Uher 2000/2452</name>
    <dbReference type="NCBI Taxonomy" id="904376"/>
    <lineage>
        <taxon>Bacteria</taxon>
        <taxon>Bacillati</taxon>
        <taxon>Cyanobacteriota</taxon>
        <taxon>Cyanophyceae</taxon>
        <taxon>Oculatellales</taxon>
        <taxon>Oculatellaceae</taxon>
        <taxon>Drouetiella</taxon>
    </lineage>
</organism>
<dbReference type="Gene3D" id="3.30.70.120">
    <property type="match status" value="1"/>
</dbReference>
<name>A0A951Q8Z5_9CYAN</name>
<reference evidence="1" key="2">
    <citation type="journal article" date="2022" name="Microbiol. Resour. Announc.">
        <title>Metagenome Sequencing to Explore Phylogenomics of Terrestrial Cyanobacteria.</title>
        <authorList>
            <person name="Ward R.D."/>
            <person name="Stajich J.E."/>
            <person name="Johansen J.R."/>
            <person name="Huntemann M."/>
            <person name="Clum A."/>
            <person name="Foster B."/>
            <person name="Foster B."/>
            <person name="Roux S."/>
            <person name="Palaniappan K."/>
            <person name="Varghese N."/>
            <person name="Mukherjee S."/>
            <person name="Reddy T.B.K."/>
            <person name="Daum C."/>
            <person name="Copeland A."/>
            <person name="Chen I.A."/>
            <person name="Ivanova N.N."/>
            <person name="Kyrpides N.C."/>
            <person name="Shapiro N."/>
            <person name="Eloe-Fadrosh E.A."/>
            <person name="Pietrasiak N."/>
        </authorList>
    </citation>
    <scope>NUCLEOTIDE SEQUENCE</scope>
    <source>
        <strain evidence="1">UHER 2000/2452</strain>
    </source>
</reference>
<dbReference type="InterPro" id="IPR011322">
    <property type="entry name" value="N-reg_PII-like_a/b"/>
</dbReference>
<protein>
    <submittedName>
        <fullName evidence="1">P-II family nitrogen regulator</fullName>
    </submittedName>
</protein>
<proteinExistence type="predicted"/>
<comment type="caution">
    <text evidence="1">The sequence shown here is derived from an EMBL/GenBank/DDBJ whole genome shotgun (WGS) entry which is preliminary data.</text>
</comment>
<dbReference type="InterPro" id="IPR002187">
    <property type="entry name" value="N-reg_PII"/>
</dbReference>
<evidence type="ECO:0000313" key="1">
    <source>
        <dbReference type="EMBL" id="MBW4658075.1"/>
    </source>
</evidence>
<dbReference type="GO" id="GO:0030234">
    <property type="term" value="F:enzyme regulator activity"/>
    <property type="evidence" value="ECO:0007669"/>
    <property type="project" value="InterPro"/>
</dbReference>
<dbReference type="EMBL" id="JAHHHD010000004">
    <property type="protein sequence ID" value="MBW4658075.1"/>
    <property type="molecule type" value="Genomic_DNA"/>
</dbReference>